<organism evidence="1 2">
    <name type="scientific">Acaulospora colombiana</name>
    <dbReference type="NCBI Taxonomy" id="27376"/>
    <lineage>
        <taxon>Eukaryota</taxon>
        <taxon>Fungi</taxon>
        <taxon>Fungi incertae sedis</taxon>
        <taxon>Mucoromycota</taxon>
        <taxon>Glomeromycotina</taxon>
        <taxon>Glomeromycetes</taxon>
        <taxon>Diversisporales</taxon>
        <taxon>Acaulosporaceae</taxon>
        <taxon>Acaulospora</taxon>
    </lineage>
</organism>
<protein>
    <submittedName>
        <fullName evidence="1">7376_t:CDS:1</fullName>
    </submittedName>
</protein>
<proteinExistence type="predicted"/>
<gene>
    <name evidence="1" type="ORF">ACOLOM_LOCUS473</name>
</gene>
<comment type="caution">
    <text evidence="1">The sequence shown here is derived from an EMBL/GenBank/DDBJ whole genome shotgun (WGS) entry which is preliminary data.</text>
</comment>
<reference evidence="1" key="1">
    <citation type="submission" date="2021-06" db="EMBL/GenBank/DDBJ databases">
        <authorList>
            <person name="Kallberg Y."/>
            <person name="Tangrot J."/>
            <person name="Rosling A."/>
        </authorList>
    </citation>
    <scope>NUCLEOTIDE SEQUENCE</scope>
    <source>
        <strain evidence="1">CL356</strain>
    </source>
</reference>
<keyword evidence="2" id="KW-1185">Reference proteome</keyword>
<evidence type="ECO:0000313" key="2">
    <source>
        <dbReference type="Proteomes" id="UP000789525"/>
    </source>
</evidence>
<sequence length="577" mass="68231">MAAEVEEYENLDEDAQYIELVENADYLNVDCFDEYDEQDANPVKYQRIFNDCPECQGIQKHYQWCQPCAARHFKENFDKWSSGNEEIDNIIKSTGPYTFFEWIPYTQFQKVKRLSIGEWGKIEMATWIDGPIQKWNDKDWERTRNMTVVLKHYINKNPAYRSWYDFAKQMKTYLMCKNPYILPIFGISQDPDIKEYMLVTKFAKYGNLGDYMQQKKEIKDSNKEADQMDWNRKLDILCDISHALKYIHEANFVYCNLSPKEILIDENKALIGGLSGCRSIQELAERKYVVDEKEREEIMFNLRYAAPEILQDNKFCKDSNVYSFGTIMWEMSTEKVPFEYYNKMLISLNISQNNKNILLSPVEGTPECYVDLMKRCWCYDPKFRPEISEDKIVDQEVQDNYQGKKDKMPRRQPTITGDEDASEWLTNAVEKGHVKFISYEHLKVDNNLPIESGYFGSITKAVWKGEHVVLKRLRNIAEIRGNTLKAFTHELKIHMRMEYRDRIVRCLGISQDPETLEHLLVMKYANNGDLRKYLKENKNLSWEKRYHLALQIAEGLKCLHEEDIIHKDLEDIIENSG</sequence>
<dbReference type="EMBL" id="CAJVPT010000488">
    <property type="protein sequence ID" value="CAG8445248.1"/>
    <property type="molecule type" value="Genomic_DNA"/>
</dbReference>
<dbReference type="Proteomes" id="UP000789525">
    <property type="component" value="Unassembled WGS sequence"/>
</dbReference>
<accession>A0ACA9K0T0</accession>
<name>A0ACA9K0T0_9GLOM</name>
<evidence type="ECO:0000313" key="1">
    <source>
        <dbReference type="EMBL" id="CAG8445248.1"/>
    </source>
</evidence>